<sequence>MFVQLLLISNLIVGGVVCWNKRHEISDFWEEVDDQNKIDAAKIKKREADLRASAAATAAAAAAAATAAAAERKSQREARKAIRAHASIARLQARLQASVP</sequence>
<protein>
    <submittedName>
        <fullName evidence="2">Uncharacterized protein</fullName>
    </submittedName>
</protein>
<dbReference type="EMBL" id="JALJOR010000008">
    <property type="protein sequence ID" value="KAK9813214.1"/>
    <property type="molecule type" value="Genomic_DNA"/>
</dbReference>
<evidence type="ECO:0000313" key="3">
    <source>
        <dbReference type="Proteomes" id="UP001489004"/>
    </source>
</evidence>
<feature type="signal peptide" evidence="1">
    <location>
        <begin position="1"/>
        <end position="18"/>
    </location>
</feature>
<gene>
    <name evidence="2" type="ORF">WJX72_010738</name>
</gene>
<accession>A0AAW1PYJ7</accession>
<evidence type="ECO:0000256" key="1">
    <source>
        <dbReference type="SAM" id="SignalP"/>
    </source>
</evidence>
<organism evidence="2 3">
    <name type="scientific">[Myrmecia] bisecta</name>
    <dbReference type="NCBI Taxonomy" id="41462"/>
    <lineage>
        <taxon>Eukaryota</taxon>
        <taxon>Viridiplantae</taxon>
        <taxon>Chlorophyta</taxon>
        <taxon>core chlorophytes</taxon>
        <taxon>Trebouxiophyceae</taxon>
        <taxon>Trebouxiales</taxon>
        <taxon>Trebouxiaceae</taxon>
        <taxon>Myrmecia</taxon>
    </lineage>
</organism>
<proteinExistence type="predicted"/>
<comment type="caution">
    <text evidence="2">The sequence shown here is derived from an EMBL/GenBank/DDBJ whole genome shotgun (WGS) entry which is preliminary data.</text>
</comment>
<evidence type="ECO:0000313" key="2">
    <source>
        <dbReference type="EMBL" id="KAK9813214.1"/>
    </source>
</evidence>
<dbReference type="AlphaFoldDB" id="A0AAW1PYJ7"/>
<name>A0AAW1PYJ7_9CHLO</name>
<keyword evidence="3" id="KW-1185">Reference proteome</keyword>
<feature type="chain" id="PRO_5043923563" evidence="1">
    <location>
        <begin position="19"/>
        <end position="100"/>
    </location>
</feature>
<dbReference type="Proteomes" id="UP001489004">
    <property type="component" value="Unassembled WGS sequence"/>
</dbReference>
<keyword evidence="1" id="KW-0732">Signal</keyword>
<reference evidence="2 3" key="1">
    <citation type="journal article" date="2024" name="Nat. Commun.">
        <title>Phylogenomics reveals the evolutionary origins of lichenization in chlorophyte algae.</title>
        <authorList>
            <person name="Puginier C."/>
            <person name="Libourel C."/>
            <person name="Otte J."/>
            <person name="Skaloud P."/>
            <person name="Haon M."/>
            <person name="Grisel S."/>
            <person name="Petersen M."/>
            <person name="Berrin J.G."/>
            <person name="Delaux P.M."/>
            <person name="Dal Grande F."/>
            <person name="Keller J."/>
        </authorList>
    </citation>
    <scope>NUCLEOTIDE SEQUENCE [LARGE SCALE GENOMIC DNA]</scope>
    <source>
        <strain evidence="2 3">SAG 2043</strain>
    </source>
</reference>